<keyword evidence="3" id="KW-1185">Reference proteome</keyword>
<organism evidence="2 3">
    <name type="scientific">Jatropha curcas</name>
    <name type="common">Barbados nut</name>
    <dbReference type="NCBI Taxonomy" id="180498"/>
    <lineage>
        <taxon>Eukaryota</taxon>
        <taxon>Viridiplantae</taxon>
        <taxon>Streptophyta</taxon>
        <taxon>Embryophyta</taxon>
        <taxon>Tracheophyta</taxon>
        <taxon>Spermatophyta</taxon>
        <taxon>Magnoliopsida</taxon>
        <taxon>eudicotyledons</taxon>
        <taxon>Gunneridae</taxon>
        <taxon>Pentapetalae</taxon>
        <taxon>rosids</taxon>
        <taxon>fabids</taxon>
        <taxon>Malpighiales</taxon>
        <taxon>Euphorbiaceae</taxon>
        <taxon>Crotonoideae</taxon>
        <taxon>Jatropheae</taxon>
        <taxon>Jatropha</taxon>
    </lineage>
</organism>
<dbReference type="CDD" id="cd20216">
    <property type="entry name" value="PFM_HFR-2-like"/>
    <property type="match status" value="1"/>
</dbReference>
<dbReference type="InterPro" id="IPR053237">
    <property type="entry name" value="Natterin_C"/>
</dbReference>
<dbReference type="InterPro" id="IPR008998">
    <property type="entry name" value="Agglutinin"/>
</dbReference>
<gene>
    <name evidence="2" type="ORF">JCGZ_26980</name>
</gene>
<dbReference type="Proteomes" id="UP000027138">
    <property type="component" value="Unassembled WGS sequence"/>
</dbReference>
<accession>A0A067L0K3</accession>
<reference evidence="2 3" key="1">
    <citation type="journal article" date="2014" name="PLoS ONE">
        <title>Global Analysis of Gene Expression Profiles in Physic Nut (Jatropha curcas L.) Seedlings Exposed to Salt Stress.</title>
        <authorList>
            <person name="Zhang L."/>
            <person name="Zhang C."/>
            <person name="Wu P."/>
            <person name="Chen Y."/>
            <person name="Li M."/>
            <person name="Jiang H."/>
            <person name="Wu G."/>
        </authorList>
    </citation>
    <scope>NUCLEOTIDE SEQUENCE [LARGE SCALE GENOMIC DNA]</scope>
    <source>
        <strain evidence="3">cv. GZQX0401</strain>
        <tissue evidence="2">Young leaves</tissue>
    </source>
</reference>
<evidence type="ECO:0000259" key="1">
    <source>
        <dbReference type="SMART" id="SM00791"/>
    </source>
</evidence>
<dbReference type="InterPro" id="IPR036242">
    <property type="entry name" value="Agglutinin_dom_sf"/>
</dbReference>
<dbReference type="KEGG" id="jcu:105630397"/>
<dbReference type="SUPFAM" id="SSF50382">
    <property type="entry name" value="Agglutinin"/>
    <property type="match status" value="2"/>
</dbReference>
<dbReference type="PANTHER" id="PTHR39244">
    <property type="entry name" value="NATTERIN-4"/>
    <property type="match status" value="1"/>
</dbReference>
<dbReference type="Gene3D" id="2.80.10.50">
    <property type="match status" value="2"/>
</dbReference>
<evidence type="ECO:0000313" key="3">
    <source>
        <dbReference type="Proteomes" id="UP000027138"/>
    </source>
</evidence>
<dbReference type="OrthoDB" id="850101at2759"/>
<dbReference type="Pfam" id="PF07468">
    <property type="entry name" value="Agglutinin"/>
    <property type="match status" value="1"/>
</dbReference>
<dbReference type="SMART" id="SM00791">
    <property type="entry name" value="Agglutinin"/>
    <property type="match status" value="1"/>
</dbReference>
<feature type="domain" description="Agglutinin" evidence="1">
    <location>
        <begin position="165"/>
        <end position="298"/>
    </location>
</feature>
<sequence length="520" mass="58703">MALSLALPRFVALRTRYETEGQAVTKYVRFLHEDGDLHGFLRADGDEIVTPYTKFELEKAESGDDSYHIRNCYNNKYLVIKEGTMWYIGGADEPEEDASKSNCTVFFIRALVGSNNYIIRPANLPHFFLHRATVSTVFDHRMLNCLHRFNGASTSYEIIDFDSIIVLPKYITLPNPGEGLYLSSRSLSGRQFLQFGSDDYLDTTTWFETFTTNDGGARIMCKSSNRFWRKDSTWVFADSSNSTGEDTLFWPVKTEGNAIALRAWHNMYCHRHTANGMADCLALTANSISTNSLLHIEEAVRSREIYNVSFRTLDGRIYDFSKPLIVTQDVDNWSQQSTQDGELRFTYTETKSSRWDHLESWMVEASMSLSSKIPFLVQTTISIGAGYEGSYTWGETEETSKEISTNLRVEVPPMTRTRVTMIVSKGAIDVPFSYTQRDTLYDYSTALTQKHDGIFTGVTTYVKYDIAEESLIAPKQSIAEESLLAPKQSITEESLIAPKQSIAEESLVAPKTEGTVSVSA</sequence>
<dbReference type="AlphaFoldDB" id="A0A067L0K3"/>
<proteinExistence type="predicted"/>
<name>A0A067L0K3_JATCU</name>
<protein>
    <recommendedName>
        <fullName evidence="1">Agglutinin domain-containing protein</fullName>
    </recommendedName>
</protein>
<evidence type="ECO:0000313" key="2">
    <source>
        <dbReference type="EMBL" id="KDP41962.1"/>
    </source>
</evidence>
<dbReference type="PANTHER" id="PTHR39244:SF5">
    <property type="entry name" value="NATTERIN-3-LIKE"/>
    <property type="match status" value="1"/>
</dbReference>
<dbReference type="Gene3D" id="2.170.15.10">
    <property type="entry name" value="Proaerolysin, chain A, domain 3"/>
    <property type="match status" value="1"/>
</dbReference>
<dbReference type="SUPFAM" id="SSF56973">
    <property type="entry name" value="Aerolisin/ETX pore-forming domain"/>
    <property type="match status" value="1"/>
</dbReference>
<dbReference type="EMBL" id="KK914317">
    <property type="protein sequence ID" value="KDP41962.1"/>
    <property type="molecule type" value="Genomic_DNA"/>
</dbReference>